<gene>
    <name evidence="1" type="ORF">PoB_003562900</name>
</gene>
<proteinExistence type="predicted"/>
<reference evidence="1 2" key="1">
    <citation type="journal article" date="2021" name="Elife">
        <title>Chloroplast acquisition without the gene transfer in kleptoplastic sea slugs, Plakobranchus ocellatus.</title>
        <authorList>
            <person name="Maeda T."/>
            <person name="Takahashi S."/>
            <person name="Yoshida T."/>
            <person name="Shimamura S."/>
            <person name="Takaki Y."/>
            <person name="Nagai Y."/>
            <person name="Toyoda A."/>
            <person name="Suzuki Y."/>
            <person name="Arimoto A."/>
            <person name="Ishii H."/>
            <person name="Satoh N."/>
            <person name="Nishiyama T."/>
            <person name="Hasebe M."/>
            <person name="Maruyama T."/>
            <person name="Minagawa J."/>
            <person name="Obokata J."/>
            <person name="Shigenobu S."/>
        </authorList>
    </citation>
    <scope>NUCLEOTIDE SEQUENCE [LARGE SCALE GENOMIC DNA]</scope>
</reference>
<dbReference type="AlphaFoldDB" id="A0AAV4AMV3"/>
<evidence type="ECO:0000313" key="2">
    <source>
        <dbReference type="Proteomes" id="UP000735302"/>
    </source>
</evidence>
<sequence length="101" mass="11518">MLHGRQTKSSVRLFPGLELLAVDETWPGWLGLPGYSRAVTSSIVWCCYTLGEGAFQKQQPEKSSTSAPYLALQNFLWMGRGGDLEGEKVRREKMRERKRQE</sequence>
<comment type="caution">
    <text evidence="1">The sequence shown here is derived from an EMBL/GenBank/DDBJ whole genome shotgun (WGS) entry which is preliminary data.</text>
</comment>
<keyword evidence="2" id="KW-1185">Reference proteome</keyword>
<dbReference type="Proteomes" id="UP000735302">
    <property type="component" value="Unassembled WGS sequence"/>
</dbReference>
<dbReference type="EMBL" id="BLXT01004061">
    <property type="protein sequence ID" value="GFO09124.1"/>
    <property type="molecule type" value="Genomic_DNA"/>
</dbReference>
<accession>A0AAV4AMV3</accession>
<evidence type="ECO:0000313" key="1">
    <source>
        <dbReference type="EMBL" id="GFO09124.1"/>
    </source>
</evidence>
<name>A0AAV4AMV3_9GAST</name>
<protein>
    <submittedName>
        <fullName evidence="1">Uncharacterized protein</fullName>
    </submittedName>
</protein>
<organism evidence="1 2">
    <name type="scientific">Plakobranchus ocellatus</name>
    <dbReference type="NCBI Taxonomy" id="259542"/>
    <lineage>
        <taxon>Eukaryota</taxon>
        <taxon>Metazoa</taxon>
        <taxon>Spiralia</taxon>
        <taxon>Lophotrochozoa</taxon>
        <taxon>Mollusca</taxon>
        <taxon>Gastropoda</taxon>
        <taxon>Heterobranchia</taxon>
        <taxon>Euthyneura</taxon>
        <taxon>Panpulmonata</taxon>
        <taxon>Sacoglossa</taxon>
        <taxon>Placobranchoidea</taxon>
        <taxon>Plakobranchidae</taxon>
        <taxon>Plakobranchus</taxon>
    </lineage>
</organism>